<comment type="caution">
    <text evidence="1">The sequence shown here is derived from an EMBL/GenBank/DDBJ whole genome shotgun (WGS) entry which is preliminary data.</text>
</comment>
<evidence type="ECO:0000313" key="1">
    <source>
        <dbReference type="EMBL" id="MEL3959501.1"/>
    </source>
</evidence>
<reference evidence="1 2" key="1">
    <citation type="submission" date="2024-03" db="EMBL/GenBank/DDBJ databases">
        <title>Bacilli Hybrid Assemblies.</title>
        <authorList>
            <person name="Kovac J."/>
        </authorList>
    </citation>
    <scope>NUCLEOTIDE SEQUENCE [LARGE SCALE GENOMIC DNA]</scope>
    <source>
        <strain evidence="1 2">FSL M8-0022</strain>
    </source>
</reference>
<gene>
    <name evidence="1" type="ORF">NST17_20325</name>
</gene>
<dbReference type="EMBL" id="JBBYAK010000002">
    <property type="protein sequence ID" value="MEL3959501.1"/>
    <property type="molecule type" value="Genomic_DNA"/>
</dbReference>
<evidence type="ECO:0000313" key="2">
    <source>
        <dbReference type="Proteomes" id="UP001459714"/>
    </source>
</evidence>
<evidence type="ECO:0008006" key="3">
    <source>
        <dbReference type="Google" id="ProtNLM"/>
    </source>
</evidence>
<protein>
    <recommendedName>
        <fullName evidence="3">HAD family hydrolase</fullName>
    </recommendedName>
</protein>
<sequence length="233" mass="27993">MLGTITRDSYLTDMPTDILNKYGLTKTLLTRRETIYLKHVLKNIFHYADEEWLNEKLNMMQFKSQFKYMQFVTDKLRGIYKLPRDYFVEDVDTIVKEKRDSLFKMIDLYKQLNPLIVLDFDKTITNLKFHTLYEYLSDDLGLDIVINSANPDEKIITNYLIKHKLALPKKIFANKGKKKKIVRLKDIAYKNSNKIIFYIDDEKEYLDYGCLLFMYCYEYTKNGKLRNRTIFQK</sequence>
<accession>A0ABU9K342</accession>
<name>A0ABU9K342_9BACI</name>
<keyword evidence="2" id="KW-1185">Reference proteome</keyword>
<dbReference type="RefSeq" id="WP_342021137.1">
    <property type="nucleotide sequence ID" value="NZ_JBBYAK010000002.1"/>
</dbReference>
<organism evidence="1 2">
    <name type="scientific">Caldifermentibacillus hisashii</name>
    <dbReference type="NCBI Taxonomy" id="996558"/>
    <lineage>
        <taxon>Bacteria</taxon>
        <taxon>Bacillati</taxon>
        <taxon>Bacillota</taxon>
        <taxon>Bacilli</taxon>
        <taxon>Bacillales</taxon>
        <taxon>Bacillaceae</taxon>
        <taxon>Caldifermentibacillus</taxon>
    </lineage>
</organism>
<dbReference type="Proteomes" id="UP001459714">
    <property type="component" value="Unassembled WGS sequence"/>
</dbReference>
<proteinExistence type="predicted"/>